<feature type="compositionally biased region" description="Basic residues" evidence="1">
    <location>
        <begin position="14"/>
        <end position="25"/>
    </location>
</feature>
<organism evidence="2 3">
    <name type="scientific">Caerostris darwini</name>
    <dbReference type="NCBI Taxonomy" id="1538125"/>
    <lineage>
        <taxon>Eukaryota</taxon>
        <taxon>Metazoa</taxon>
        <taxon>Ecdysozoa</taxon>
        <taxon>Arthropoda</taxon>
        <taxon>Chelicerata</taxon>
        <taxon>Arachnida</taxon>
        <taxon>Araneae</taxon>
        <taxon>Araneomorphae</taxon>
        <taxon>Entelegynae</taxon>
        <taxon>Araneoidea</taxon>
        <taxon>Araneidae</taxon>
        <taxon>Caerostris</taxon>
    </lineage>
</organism>
<dbReference type="AlphaFoldDB" id="A0AAV4U9A3"/>
<feature type="region of interest" description="Disordered" evidence="1">
    <location>
        <begin position="1"/>
        <end position="25"/>
    </location>
</feature>
<accession>A0AAV4U9A3</accession>
<evidence type="ECO:0000256" key="1">
    <source>
        <dbReference type="SAM" id="MobiDB-lite"/>
    </source>
</evidence>
<keyword evidence="3" id="KW-1185">Reference proteome</keyword>
<sequence length="112" mass="12882">MPYIRPPQHISPTPKRRLRFTTNRKNKAEGISNANIDSYPSGTHGIPIYEFALNERDIFDRIRGYSLSDTFQLPQLWCSDNKMTKFVVHGIFTYVCLNLTGIISENIEIGSF</sequence>
<protein>
    <submittedName>
        <fullName evidence="2">Uncharacterized protein</fullName>
    </submittedName>
</protein>
<evidence type="ECO:0000313" key="2">
    <source>
        <dbReference type="EMBL" id="GIY54195.1"/>
    </source>
</evidence>
<dbReference type="Proteomes" id="UP001054837">
    <property type="component" value="Unassembled WGS sequence"/>
</dbReference>
<gene>
    <name evidence="2" type="ORF">CDAR_618141</name>
</gene>
<comment type="caution">
    <text evidence="2">The sequence shown here is derived from an EMBL/GenBank/DDBJ whole genome shotgun (WGS) entry which is preliminary data.</text>
</comment>
<reference evidence="2 3" key="1">
    <citation type="submission" date="2021-06" db="EMBL/GenBank/DDBJ databases">
        <title>Caerostris darwini draft genome.</title>
        <authorList>
            <person name="Kono N."/>
            <person name="Arakawa K."/>
        </authorList>
    </citation>
    <scope>NUCLEOTIDE SEQUENCE [LARGE SCALE GENOMIC DNA]</scope>
</reference>
<name>A0AAV4U9A3_9ARAC</name>
<evidence type="ECO:0000313" key="3">
    <source>
        <dbReference type="Proteomes" id="UP001054837"/>
    </source>
</evidence>
<proteinExistence type="predicted"/>
<dbReference type="EMBL" id="BPLQ01010886">
    <property type="protein sequence ID" value="GIY54195.1"/>
    <property type="molecule type" value="Genomic_DNA"/>
</dbReference>